<accession>U2HWV1</accession>
<reference evidence="2 3" key="1">
    <citation type="journal article" date="2013" name="Genome Announc.">
        <title>The Draft Genome Sequence of Sphingomonas paucimobilis Strain HER1398 (Proteobacteria), Host to the Giant PAU Phage, Indicates That It Is a Member of the Genus Sphingobacterium (Bacteroidetes).</title>
        <authorList>
            <person name="White R.A.III."/>
            <person name="Suttle C.A."/>
        </authorList>
    </citation>
    <scope>NUCLEOTIDE SEQUENCE [LARGE SCALE GENOMIC DNA]</scope>
    <source>
        <strain evidence="2 3">HER1398</strain>
    </source>
</reference>
<dbReference type="RefSeq" id="WP_021069830.1">
    <property type="nucleotide sequence ID" value="NZ_ATDL01000012.1"/>
</dbReference>
<dbReference type="Proteomes" id="UP000016584">
    <property type="component" value="Unassembled WGS sequence"/>
</dbReference>
<dbReference type="PROSITE" id="PS51257">
    <property type="entry name" value="PROKAR_LIPOPROTEIN"/>
    <property type="match status" value="1"/>
</dbReference>
<dbReference type="eggNOG" id="ENOG502ZB53">
    <property type="taxonomic scope" value="Bacteria"/>
</dbReference>
<gene>
    <name evidence="2" type="ORF">M472_14670</name>
</gene>
<evidence type="ECO:0000313" key="3">
    <source>
        <dbReference type="Proteomes" id="UP000016584"/>
    </source>
</evidence>
<dbReference type="InterPro" id="IPR046863">
    <property type="entry name" value="MbnP-like_dom"/>
</dbReference>
<keyword evidence="3" id="KW-1185">Reference proteome</keyword>
<feature type="domain" description="Copper-binding protein MbnP-like" evidence="1">
    <location>
        <begin position="36"/>
        <end position="247"/>
    </location>
</feature>
<proteinExistence type="predicted"/>
<protein>
    <recommendedName>
        <fullName evidence="1">Copper-binding protein MbnP-like domain-containing protein</fullName>
    </recommendedName>
</protein>
<dbReference type="AlphaFoldDB" id="U2HWV1"/>
<name>U2HWV1_9SPHI</name>
<evidence type="ECO:0000259" key="1">
    <source>
        <dbReference type="Pfam" id="PF20243"/>
    </source>
</evidence>
<comment type="caution">
    <text evidence="2">The sequence shown here is derived from an EMBL/GenBank/DDBJ whole genome shotgun (WGS) entry which is preliminary data.</text>
</comment>
<evidence type="ECO:0000313" key="2">
    <source>
        <dbReference type="EMBL" id="ERJ60007.1"/>
    </source>
</evidence>
<sequence length="292" mass="31416">MKNVTNILLASALAVALVSCKKSNSPGDDTDSPAVNNVTLQFDNTFKDKTIVLGDASSTQASVNISAEGQTHQFAELKYVISNIRLVKADGQEVPYNSDNLDKGATVINHAKPATLSYVLSDIPAATYKKLKFGLGVQQDLNTLDEVRFPNFYAAAGKNDTEMMWEWGTGYRFTKIEGFYDTDKKKLSIHTGSTLDGEKENPESYVPGVDAYRDITLTLPEAALVGKTAPVIHIRADFDKLLSGKTKAIKLGKGNATPSIHTADGMVEFVDNLGGNGKSDPSGMFSVTGVKN</sequence>
<organism evidence="2 3">
    <name type="scientific">Sphingobacterium paucimobilis HER1398</name>
    <dbReference type="NCBI Taxonomy" id="1346330"/>
    <lineage>
        <taxon>Bacteria</taxon>
        <taxon>Pseudomonadati</taxon>
        <taxon>Bacteroidota</taxon>
        <taxon>Sphingobacteriia</taxon>
        <taxon>Sphingobacteriales</taxon>
        <taxon>Sphingobacteriaceae</taxon>
        <taxon>Sphingobacterium</taxon>
    </lineage>
</organism>
<dbReference type="PATRIC" id="fig|1346330.5.peg.1650"/>
<dbReference type="STRING" id="1346330.M472_14670"/>
<dbReference type="EMBL" id="ATDL01000012">
    <property type="protein sequence ID" value="ERJ60007.1"/>
    <property type="molecule type" value="Genomic_DNA"/>
</dbReference>
<dbReference type="OrthoDB" id="1422031at2"/>
<dbReference type="Pfam" id="PF20243">
    <property type="entry name" value="MbnP"/>
    <property type="match status" value="1"/>
</dbReference>